<dbReference type="EMBL" id="JBEWWF010000001">
    <property type="protein sequence ID" value="MET3075524.1"/>
    <property type="molecule type" value="Genomic_DNA"/>
</dbReference>
<dbReference type="InterPro" id="IPR015896">
    <property type="entry name" value="4pyrrol_synth_GluRdtase_dimer"/>
</dbReference>
<keyword evidence="5 8" id="KW-0560">Oxidoreductase</keyword>
<dbReference type="PIRSF" id="PIRSF000445">
    <property type="entry name" value="4pyrrol_synth_GluRdtase"/>
    <property type="match status" value="1"/>
</dbReference>
<dbReference type="EC" id="1.2.1.70" evidence="3 8"/>
<comment type="similarity">
    <text evidence="2 8 9">Belongs to the glutamyl-tRNA reductase family.</text>
</comment>
<dbReference type="PROSITE" id="PS00747">
    <property type="entry name" value="GLUTR"/>
    <property type="match status" value="1"/>
</dbReference>
<dbReference type="Pfam" id="PF00745">
    <property type="entry name" value="GlutR_dimer"/>
    <property type="match status" value="1"/>
</dbReference>
<feature type="binding site" evidence="8">
    <location>
        <position position="109"/>
    </location>
    <ligand>
        <name>substrate</name>
    </ligand>
</feature>
<comment type="catalytic activity">
    <reaction evidence="7 8 9">
        <text>(S)-4-amino-5-oxopentanoate + tRNA(Glu) + NADP(+) = L-glutamyl-tRNA(Glu) + NADPH + H(+)</text>
        <dbReference type="Rhea" id="RHEA:12344"/>
        <dbReference type="Rhea" id="RHEA-COMP:9663"/>
        <dbReference type="Rhea" id="RHEA-COMP:9680"/>
        <dbReference type="ChEBI" id="CHEBI:15378"/>
        <dbReference type="ChEBI" id="CHEBI:57501"/>
        <dbReference type="ChEBI" id="CHEBI:57783"/>
        <dbReference type="ChEBI" id="CHEBI:58349"/>
        <dbReference type="ChEBI" id="CHEBI:78442"/>
        <dbReference type="ChEBI" id="CHEBI:78520"/>
        <dbReference type="EC" id="1.2.1.70"/>
    </reaction>
</comment>
<accession>A0ABV2DWY3</accession>
<dbReference type="SUPFAM" id="SSF69075">
    <property type="entry name" value="Glutamyl tRNA-reductase dimerization domain"/>
    <property type="match status" value="1"/>
</dbReference>
<dbReference type="SUPFAM" id="SSF51735">
    <property type="entry name" value="NAD(P)-binding Rossmann-fold domains"/>
    <property type="match status" value="1"/>
</dbReference>
<evidence type="ECO:0000313" key="14">
    <source>
        <dbReference type="Proteomes" id="UP001548992"/>
    </source>
</evidence>
<dbReference type="Gene3D" id="3.40.50.720">
    <property type="entry name" value="NAD(P)-binding Rossmann-like Domain"/>
    <property type="match status" value="1"/>
</dbReference>
<sequence>MTLLALGINHKTAPVALRERVAFTPDTLELALNSLLSQPMVQSGVVLSTCNRTELYLSVEQQADLQEKLVRWLCDYHDLREEDVRNSLYWHQDNAAVSHLMRVASGLDSLVLGEPQILGQVKKAFVDSSRDHALSSELERMFQKTFSVAKRVRTETEIGASAVSVAFAACSLARQIFESLSTVNVLLVGAGETIELVARHLREHSVKKLMIANRTRERAQLLADEIGAEVIGLGDIETRLADADIIISSTASPLPIIGKGMVERALKARRNQPMLLVDIAVPRDVEPEVGKLANAYLYSVDDLQAIIEQNMAQRKAAAVQAESIVVQESGEFMAWLRAQSAVETIREYRSQADQVRAELQERALAALQQGADAEKVLQELAHKLTNRLIHAPTKSLQQAARDGDSERLQILRDSLGLE</sequence>
<dbReference type="InterPro" id="IPR000343">
    <property type="entry name" value="4pyrrol_synth_GluRdtase"/>
</dbReference>
<feature type="domain" description="Quinate/shikimate 5-dehydrogenase/glutamyl-tRNA reductase" evidence="11">
    <location>
        <begin position="172"/>
        <end position="306"/>
    </location>
</feature>
<comment type="subunit">
    <text evidence="8">Homodimer.</text>
</comment>
<evidence type="ECO:0000256" key="9">
    <source>
        <dbReference type="RuleBase" id="RU000584"/>
    </source>
</evidence>
<dbReference type="PANTHER" id="PTHR43013">
    <property type="entry name" value="GLUTAMYL-TRNA REDUCTASE"/>
    <property type="match status" value="1"/>
</dbReference>
<feature type="binding site" evidence="8">
    <location>
        <begin position="49"/>
        <end position="52"/>
    </location>
    <ligand>
        <name>substrate</name>
    </ligand>
</feature>
<dbReference type="NCBIfam" id="TIGR01035">
    <property type="entry name" value="hemA"/>
    <property type="match status" value="1"/>
</dbReference>
<dbReference type="SUPFAM" id="SSF69742">
    <property type="entry name" value="Glutamyl tRNA-reductase catalytic, N-terminal domain"/>
    <property type="match status" value="1"/>
</dbReference>
<dbReference type="InterPro" id="IPR015895">
    <property type="entry name" value="4pyrrol_synth_GluRdtase_N"/>
</dbReference>
<feature type="binding site" evidence="8">
    <location>
        <begin position="189"/>
        <end position="194"/>
    </location>
    <ligand>
        <name>NADP(+)</name>
        <dbReference type="ChEBI" id="CHEBI:58349"/>
    </ligand>
</feature>
<dbReference type="Pfam" id="PF05201">
    <property type="entry name" value="GlutR_N"/>
    <property type="match status" value="1"/>
</dbReference>
<proteinExistence type="inferred from homology"/>
<dbReference type="InterPro" id="IPR036453">
    <property type="entry name" value="GluRdtase_dimer_dom_sf"/>
</dbReference>
<feature type="domain" description="Glutamyl-tRNA reductase N-terminal" evidence="12">
    <location>
        <begin position="6"/>
        <end position="156"/>
    </location>
</feature>
<evidence type="ECO:0000259" key="11">
    <source>
        <dbReference type="Pfam" id="PF01488"/>
    </source>
</evidence>
<evidence type="ECO:0000256" key="7">
    <source>
        <dbReference type="ARBA" id="ARBA00047464"/>
    </source>
</evidence>
<dbReference type="InterPro" id="IPR036291">
    <property type="entry name" value="NAD(P)-bd_dom_sf"/>
</dbReference>
<dbReference type="Pfam" id="PF01488">
    <property type="entry name" value="Shikimate_DH"/>
    <property type="match status" value="1"/>
</dbReference>
<dbReference type="PANTHER" id="PTHR43013:SF1">
    <property type="entry name" value="GLUTAMYL-TRNA REDUCTASE"/>
    <property type="match status" value="1"/>
</dbReference>
<dbReference type="Gene3D" id="3.30.460.30">
    <property type="entry name" value="Glutamyl-tRNA reductase, N-terminal domain"/>
    <property type="match status" value="1"/>
</dbReference>
<keyword evidence="14" id="KW-1185">Reference proteome</keyword>
<comment type="pathway">
    <text evidence="1 8 9">Porphyrin-containing compound metabolism; protoporphyrin-IX biosynthesis; 5-aminolevulinate from L-glutamyl-tRNA(Glu): step 1/2.</text>
</comment>
<reference evidence="13 14" key="1">
    <citation type="submission" date="2024-07" db="EMBL/GenBank/DDBJ databases">
        <title>Isolation, whole-genome sequencing, and annotation of five antibiotic-resistant bacteria from environmental samples.</title>
        <authorList>
            <person name="Bedore T."/>
            <person name="Hudson A.O."/>
            <person name="Kumar G."/>
        </authorList>
    </citation>
    <scope>NUCLEOTIDE SEQUENCE [LARGE SCALE GENOMIC DNA]</scope>
    <source>
        <strain evidence="13 14">RIT844</strain>
    </source>
</reference>
<dbReference type="InterPro" id="IPR036343">
    <property type="entry name" value="GluRdtase_N_sf"/>
</dbReference>
<comment type="miscellaneous">
    <text evidence="8">During catalysis, the active site Cys acts as a nucleophile attacking the alpha-carbonyl group of tRNA-bound glutamate with the formation of a thioester intermediate between enzyme and glutamate, and the concomitant release of tRNA(Glu). The thioester intermediate is finally reduced by direct hydride transfer from NADPH, to form the product GSA.</text>
</comment>
<evidence type="ECO:0000256" key="6">
    <source>
        <dbReference type="ARBA" id="ARBA00023244"/>
    </source>
</evidence>
<evidence type="ECO:0000256" key="2">
    <source>
        <dbReference type="ARBA" id="ARBA00005916"/>
    </source>
</evidence>
<feature type="binding site" evidence="8">
    <location>
        <begin position="114"/>
        <end position="116"/>
    </location>
    <ligand>
        <name>substrate</name>
    </ligand>
</feature>
<comment type="caution">
    <text evidence="13">The sequence shown here is derived from an EMBL/GenBank/DDBJ whole genome shotgun (WGS) entry which is preliminary data.</text>
</comment>
<comment type="function">
    <text evidence="8">Catalyzes the NADPH-dependent reduction of glutamyl-tRNA(Glu) to glutamate 1-semialdehyde (GSA).</text>
</comment>
<name>A0ABV2DWY3_9GAMM</name>
<evidence type="ECO:0000259" key="12">
    <source>
        <dbReference type="Pfam" id="PF05201"/>
    </source>
</evidence>
<evidence type="ECO:0000259" key="10">
    <source>
        <dbReference type="Pfam" id="PF00745"/>
    </source>
</evidence>
<feature type="active site" description="Nucleophile" evidence="8">
    <location>
        <position position="50"/>
    </location>
</feature>
<protein>
    <recommendedName>
        <fullName evidence="3 8">Glutamyl-tRNA reductase</fullName>
        <shortName evidence="8">GluTR</shortName>
        <ecNumber evidence="3 8">1.2.1.70</ecNumber>
    </recommendedName>
</protein>
<dbReference type="InterPro" id="IPR018214">
    <property type="entry name" value="GluRdtase_CS"/>
</dbReference>
<dbReference type="RefSeq" id="WP_354466268.1">
    <property type="nucleotide sequence ID" value="NZ_JBEWWF010000001.1"/>
</dbReference>
<evidence type="ECO:0000256" key="3">
    <source>
        <dbReference type="ARBA" id="ARBA00012970"/>
    </source>
</evidence>
<gene>
    <name evidence="8 13" type="primary">hemA</name>
    <name evidence="13" type="ORF">ABXV16_07165</name>
</gene>
<comment type="domain">
    <text evidence="8">Possesses an unusual extended V-shaped dimeric structure with each monomer consisting of three distinct domains arranged along a curved 'spinal' alpha-helix. The N-terminal catalytic domain specifically recognizes the glutamate moiety of the substrate. The second domain is the NADPH-binding domain, and the third C-terminal domain is responsible for dimerization.</text>
</comment>
<keyword evidence="4 8" id="KW-0521">NADP</keyword>
<dbReference type="GO" id="GO:0008883">
    <property type="term" value="F:glutamyl-tRNA reductase activity"/>
    <property type="evidence" value="ECO:0007669"/>
    <property type="project" value="UniProtKB-EC"/>
</dbReference>
<feature type="binding site" evidence="8">
    <location>
        <position position="120"/>
    </location>
    <ligand>
        <name>substrate</name>
    </ligand>
</feature>
<dbReference type="InterPro" id="IPR006151">
    <property type="entry name" value="Shikm_DH/Glu-tRNA_Rdtase"/>
</dbReference>
<feature type="site" description="Important for activity" evidence="8">
    <location>
        <position position="99"/>
    </location>
</feature>
<keyword evidence="6 8" id="KW-0627">Porphyrin biosynthesis</keyword>
<evidence type="ECO:0000313" key="13">
    <source>
        <dbReference type="EMBL" id="MET3075524.1"/>
    </source>
</evidence>
<organism evidence="13 14">
    <name type="scientific">Pantoea leporis</name>
    <dbReference type="NCBI Taxonomy" id="2933780"/>
    <lineage>
        <taxon>Bacteria</taxon>
        <taxon>Pseudomonadati</taxon>
        <taxon>Pseudomonadota</taxon>
        <taxon>Gammaproteobacteria</taxon>
        <taxon>Enterobacterales</taxon>
        <taxon>Erwiniaceae</taxon>
        <taxon>Pantoea</taxon>
    </lineage>
</organism>
<dbReference type="Proteomes" id="UP001548992">
    <property type="component" value="Unassembled WGS sequence"/>
</dbReference>
<evidence type="ECO:0000256" key="5">
    <source>
        <dbReference type="ARBA" id="ARBA00023002"/>
    </source>
</evidence>
<evidence type="ECO:0000256" key="8">
    <source>
        <dbReference type="HAMAP-Rule" id="MF_00087"/>
    </source>
</evidence>
<dbReference type="HAMAP" id="MF_00087">
    <property type="entry name" value="Glu_tRNA_reductase"/>
    <property type="match status" value="1"/>
</dbReference>
<evidence type="ECO:0000256" key="4">
    <source>
        <dbReference type="ARBA" id="ARBA00022857"/>
    </source>
</evidence>
<evidence type="ECO:0000256" key="1">
    <source>
        <dbReference type="ARBA" id="ARBA00005059"/>
    </source>
</evidence>
<feature type="domain" description="Tetrapyrrole biosynthesis glutamyl-tRNA reductase dimerisation" evidence="10">
    <location>
        <begin position="320"/>
        <end position="416"/>
    </location>
</feature>
<dbReference type="CDD" id="cd05213">
    <property type="entry name" value="NAD_bind_Glutamyl_tRNA_reduct"/>
    <property type="match status" value="1"/>
</dbReference>